<evidence type="ECO:0000313" key="2">
    <source>
        <dbReference type="EMBL" id="MBO0361034.1"/>
    </source>
</evidence>
<name>A0A939F028_9BACT</name>
<keyword evidence="1" id="KW-0175">Coiled coil</keyword>
<dbReference type="AlphaFoldDB" id="A0A939F028"/>
<dbReference type="Proteomes" id="UP000664144">
    <property type="component" value="Unassembled WGS sequence"/>
</dbReference>
<comment type="caution">
    <text evidence="2">The sequence shown here is derived from an EMBL/GenBank/DDBJ whole genome shotgun (WGS) entry which is preliminary data.</text>
</comment>
<reference evidence="2" key="1">
    <citation type="submission" date="2021-03" db="EMBL/GenBank/DDBJ databases">
        <authorList>
            <person name="Kim M.K."/>
        </authorList>
    </citation>
    <scope>NUCLEOTIDE SEQUENCE</scope>
    <source>
        <strain evidence="2">BT186</strain>
    </source>
</reference>
<dbReference type="EMBL" id="JAFLQZ010000029">
    <property type="protein sequence ID" value="MBO0361034.1"/>
    <property type="molecule type" value="Genomic_DNA"/>
</dbReference>
<keyword evidence="3" id="KW-1185">Reference proteome</keyword>
<protein>
    <submittedName>
        <fullName evidence="2">Uncharacterized protein</fullName>
    </submittedName>
</protein>
<dbReference type="RefSeq" id="WP_206986942.1">
    <property type="nucleotide sequence ID" value="NZ_JAFLQZ010000029.1"/>
</dbReference>
<evidence type="ECO:0000256" key="1">
    <source>
        <dbReference type="SAM" id="Coils"/>
    </source>
</evidence>
<evidence type="ECO:0000313" key="3">
    <source>
        <dbReference type="Proteomes" id="UP000664144"/>
    </source>
</evidence>
<gene>
    <name evidence="2" type="ORF">J0X19_23950</name>
</gene>
<organism evidence="2 3">
    <name type="scientific">Hymenobacter telluris</name>
    <dbReference type="NCBI Taxonomy" id="2816474"/>
    <lineage>
        <taxon>Bacteria</taxon>
        <taxon>Pseudomonadati</taxon>
        <taxon>Bacteroidota</taxon>
        <taxon>Cytophagia</taxon>
        <taxon>Cytophagales</taxon>
        <taxon>Hymenobacteraceae</taxon>
        <taxon>Hymenobacter</taxon>
    </lineage>
</organism>
<proteinExistence type="predicted"/>
<sequence length="517" mass="58214">MESKTTSSSYSDILSSLAILRVQNGNGQDYLQNFVPFLAECIRKCSNDTVTLAEIRGLFMSTFGLNVPQGVVRVLLERGVAAGYLKKTNKVYQRLNGSVANLTIEHDRAEAKRKLDALLQKFADFVQSELKHSISTEKGEQILYDFIREYGSDTLVPSRHSHSAEDSDSYLAGEFIKYLDAKDPVGFDYLLSAVQGSMMSSMLHYEDQSKIKLPWQNTSIYLDTPFILRTLELYGSVIQAPYIELVRTLIAEGVNIKCFSRTLEEIQGVLNSIKTRLQSGQKILQSFEELGEELLATSYKPVDIQLLSASLEDRLNKLGIEVEDEPPHLPHLVLDQLKAEEVFQSKLNYKRESAKEHDVAAVLSIHRLRLGRHPQQIERCVALFVTTNSRVVQAADQVMREQTYRASGEVSWCMQHDALVTRLFLKNPVTLTSLPRKQIIADAMAALKPTPDLWQLYLAEISALRAKGDIREEDITYLRCDPEALSALTKLTLNDSETYAEGTVEQVLRDSRAAIMS</sequence>
<accession>A0A939F028</accession>
<feature type="coiled-coil region" evidence="1">
    <location>
        <begin position="92"/>
        <end position="121"/>
    </location>
</feature>